<evidence type="ECO:0000313" key="8">
    <source>
        <dbReference type="EMBL" id="KGN54796.1"/>
    </source>
</evidence>
<dbReference type="GO" id="GO:0003924">
    <property type="term" value="F:GTPase activity"/>
    <property type="evidence" value="ECO:0000318"/>
    <property type="project" value="GO_Central"/>
</dbReference>
<dbReference type="Pfam" id="PF01926">
    <property type="entry name" value="MMR_HSR1"/>
    <property type="match status" value="1"/>
</dbReference>
<gene>
    <name evidence="8" type="ORF">Csa_4G499330</name>
</gene>
<name>A0A0A0L3T4_CUCSA</name>
<evidence type="ECO:0000256" key="6">
    <source>
        <dbReference type="SAM" id="MobiDB-lite"/>
    </source>
</evidence>
<protein>
    <recommendedName>
        <fullName evidence="7">CP-type G domain-containing protein</fullName>
    </recommendedName>
</protein>
<dbReference type="InterPro" id="IPR006073">
    <property type="entry name" value="GTP-bd"/>
</dbReference>
<dbReference type="STRING" id="3659.A0A0A0L3T4"/>
<keyword evidence="2" id="KW-0963">Cytoplasm</keyword>
<feature type="region of interest" description="Disordered" evidence="6">
    <location>
        <begin position="284"/>
        <end position="311"/>
    </location>
</feature>
<evidence type="ECO:0000256" key="3">
    <source>
        <dbReference type="ARBA" id="ARBA00022741"/>
    </source>
</evidence>
<dbReference type="PANTHER" id="PTHR45709:SF2">
    <property type="entry name" value="LARGE SUBUNIT GTPASE 1 HOMOLOG"/>
    <property type="match status" value="1"/>
</dbReference>
<keyword evidence="3" id="KW-0547">Nucleotide-binding</keyword>
<keyword evidence="5" id="KW-0342">GTP-binding</keyword>
<dbReference type="FunFam" id="1.10.1580.10:FF:000008">
    <property type="entry name" value="Large subunit GTPase 1"/>
    <property type="match status" value="1"/>
</dbReference>
<dbReference type="eggNOG" id="KOG1424">
    <property type="taxonomic scope" value="Eukaryota"/>
</dbReference>
<keyword evidence="4" id="KW-0378">Hydrolase</keyword>
<dbReference type="KEGG" id="csv:101217674"/>
<evidence type="ECO:0000256" key="1">
    <source>
        <dbReference type="ARBA" id="ARBA00004496"/>
    </source>
</evidence>
<dbReference type="Gene3D" id="3.40.50.300">
    <property type="entry name" value="P-loop containing nucleotide triphosphate hydrolases"/>
    <property type="match status" value="1"/>
</dbReference>
<keyword evidence="9" id="KW-1185">Reference proteome</keyword>
<reference evidence="8 9" key="3">
    <citation type="journal article" date="2010" name="BMC Genomics">
        <title>Transcriptome sequencing and comparative analysis of cucumber flowers with different sex types.</title>
        <authorList>
            <person name="Guo S."/>
            <person name="Zheng Y."/>
            <person name="Joung J.G."/>
            <person name="Liu S."/>
            <person name="Zhang Z."/>
            <person name="Crasta O.R."/>
            <person name="Sobral B.W."/>
            <person name="Xu Y."/>
            <person name="Huang S."/>
            <person name="Fei Z."/>
        </authorList>
    </citation>
    <scope>NUCLEOTIDE SEQUENCE [LARGE SCALE GENOMIC DNA]</scope>
    <source>
        <strain evidence="9">cv. 9930</strain>
    </source>
</reference>
<dbReference type="GO" id="GO:0005525">
    <property type="term" value="F:GTP binding"/>
    <property type="evidence" value="ECO:0007669"/>
    <property type="project" value="UniProtKB-KW"/>
</dbReference>
<comment type="subcellular location">
    <subcellularLocation>
        <location evidence="1">Cytoplasm</location>
    </subcellularLocation>
</comment>
<reference evidence="8 9" key="2">
    <citation type="journal article" date="2009" name="PLoS ONE">
        <title>An integrated genetic and cytogenetic map of the cucumber genome.</title>
        <authorList>
            <person name="Ren Y."/>
            <person name="Zhang Z."/>
            <person name="Liu J."/>
            <person name="Staub J.E."/>
            <person name="Han Y."/>
            <person name="Cheng Z."/>
            <person name="Li X."/>
            <person name="Lu J."/>
            <person name="Miao H."/>
            <person name="Kang H."/>
            <person name="Xie B."/>
            <person name="Gu X."/>
            <person name="Wang X."/>
            <person name="Du Y."/>
            <person name="Jin W."/>
            <person name="Huang S."/>
        </authorList>
    </citation>
    <scope>NUCLEOTIDE SEQUENCE [LARGE SCALE GENOMIC DNA]</scope>
    <source>
        <strain evidence="9">cv. 9930</strain>
    </source>
</reference>
<dbReference type="OMA" id="VNKADMM"/>
<evidence type="ECO:0000256" key="5">
    <source>
        <dbReference type="ARBA" id="ARBA00023134"/>
    </source>
</evidence>
<dbReference type="InterPro" id="IPR027417">
    <property type="entry name" value="P-loop_NTPase"/>
</dbReference>
<dbReference type="PROSITE" id="PS51721">
    <property type="entry name" value="G_CP"/>
    <property type="match status" value="1"/>
</dbReference>
<dbReference type="FunFam" id="3.40.50.300:FF:001151">
    <property type="entry name" value="Large subunit GTPase 1"/>
    <property type="match status" value="1"/>
</dbReference>
<dbReference type="GO" id="GO:0005829">
    <property type="term" value="C:cytosol"/>
    <property type="evidence" value="ECO:0000318"/>
    <property type="project" value="GO_Central"/>
</dbReference>
<dbReference type="AlphaFoldDB" id="A0A0A0L3T4"/>
<evidence type="ECO:0000256" key="2">
    <source>
        <dbReference type="ARBA" id="ARBA00022490"/>
    </source>
</evidence>
<organism evidence="8 9">
    <name type="scientific">Cucumis sativus</name>
    <name type="common">Cucumber</name>
    <dbReference type="NCBI Taxonomy" id="3659"/>
    <lineage>
        <taxon>Eukaryota</taxon>
        <taxon>Viridiplantae</taxon>
        <taxon>Streptophyta</taxon>
        <taxon>Embryophyta</taxon>
        <taxon>Tracheophyta</taxon>
        <taxon>Spermatophyta</taxon>
        <taxon>Magnoliopsida</taxon>
        <taxon>eudicotyledons</taxon>
        <taxon>Gunneridae</taxon>
        <taxon>Pentapetalae</taxon>
        <taxon>rosids</taxon>
        <taxon>fabids</taxon>
        <taxon>Cucurbitales</taxon>
        <taxon>Cucurbitaceae</taxon>
        <taxon>Benincaseae</taxon>
        <taxon>Cucumis</taxon>
    </lineage>
</organism>
<dbReference type="InterPro" id="IPR023179">
    <property type="entry name" value="GTP-bd_ortho_bundle_sf"/>
</dbReference>
<evidence type="ECO:0000313" key="9">
    <source>
        <dbReference type="Proteomes" id="UP000029981"/>
    </source>
</evidence>
<feature type="region of interest" description="Disordered" evidence="6">
    <location>
        <begin position="497"/>
        <end position="517"/>
    </location>
</feature>
<sequence length="588" mass="66430">MGKNDKMGLGRALVKQHNQMIQQSKEKGRFYKSQQKKVLESVTEVSDIDAVIQQADEAERLFSIDNPTPNFLINLDGSSSISEMTPAERREQQKIEEALHASSLRVPRRPPWNARMSAEELDDNERQSFLIWRRSLARLEENENLVLTPFEKNLDIWRQLWRVVERCDLLVMVVDARDPLFYRCPDLEAYAREVDQHKRTMLLVNKADLLSYSVRKKWAEFFSQHDILYLFWSAKAASATLDGKKLSTQWNTNEPQNGVDDPDTKIYARDELLARLQYEAEQIVERRTSSTNSTSRSDNLSQGGKMNKKSPGSVMVGFVGYPNVGKSSTINALVGQKRAGVTSTPGKTKHFQTLIISDKLTLCDCPGLVFPSFSSSRYEMIAYGVLPIDRMTEHREAIQVVANRVPRHVIEDVYKIKLPKPKPYEPQSQPPLASELLKAYCVSRGYVASSGLPDETRASRQILKDYVDGKIPHHELPPGMSNEDHIQEEDAETLKLSATHDSDSDSDDGENGPGFEQVADYLDSFDLANGLAKPNIITEKKAKASSHKHHKKPQRKKERSWRMGNDGGDGMPAVRVLQKPINSGPLKG</sequence>
<reference evidence="8 9" key="1">
    <citation type="journal article" date="2009" name="Nat. Genet.">
        <title>The genome of the cucumber, Cucumis sativus L.</title>
        <authorList>
            <person name="Huang S."/>
            <person name="Li R."/>
            <person name="Zhang Z."/>
            <person name="Li L."/>
            <person name="Gu X."/>
            <person name="Fan W."/>
            <person name="Lucas W.J."/>
            <person name="Wang X."/>
            <person name="Xie B."/>
            <person name="Ni P."/>
            <person name="Ren Y."/>
            <person name="Zhu H."/>
            <person name="Li J."/>
            <person name="Lin K."/>
            <person name="Jin W."/>
            <person name="Fei Z."/>
            <person name="Li G."/>
            <person name="Staub J."/>
            <person name="Kilian A."/>
            <person name="van der Vossen E.A."/>
            <person name="Wu Y."/>
            <person name="Guo J."/>
            <person name="He J."/>
            <person name="Jia Z."/>
            <person name="Ren Y."/>
            <person name="Tian G."/>
            <person name="Lu Y."/>
            <person name="Ruan J."/>
            <person name="Qian W."/>
            <person name="Wang M."/>
            <person name="Huang Q."/>
            <person name="Li B."/>
            <person name="Xuan Z."/>
            <person name="Cao J."/>
            <person name="Asan"/>
            <person name="Wu Z."/>
            <person name="Zhang J."/>
            <person name="Cai Q."/>
            <person name="Bai Y."/>
            <person name="Zhao B."/>
            <person name="Han Y."/>
            <person name="Li Y."/>
            <person name="Li X."/>
            <person name="Wang S."/>
            <person name="Shi Q."/>
            <person name="Liu S."/>
            <person name="Cho W.K."/>
            <person name="Kim J.Y."/>
            <person name="Xu Y."/>
            <person name="Heller-Uszynska K."/>
            <person name="Miao H."/>
            <person name="Cheng Z."/>
            <person name="Zhang S."/>
            <person name="Wu J."/>
            <person name="Yang Y."/>
            <person name="Kang H."/>
            <person name="Li M."/>
            <person name="Liang H."/>
            <person name="Ren X."/>
            <person name="Shi Z."/>
            <person name="Wen M."/>
            <person name="Jian M."/>
            <person name="Yang H."/>
            <person name="Zhang G."/>
            <person name="Yang Z."/>
            <person name="Chen R."/>
            <person name="Liu S."/>
            <person name="Li J."/>
            <person name="Ma L."/>
            <person name="Liu H."/>
            <person name="Zhou Y."/>
            <person name="Zhao J."/>
            <person name="Fang X."/>
            <person name="Li G."/>
            <person name="Fang L."/>
            <person name="Li Y."/>
            <person name="Liu D."/>
            <person name="Zheng H."/>
            <person name="Zhang Y."/>
            <person name="Qin N."/>
            <person name="Li Z."/>
            <person name="Yang G."/>
            <person name="Yang S."/>
            <person name="Bolund L."/>
            <person name="Kristiansen K."/>
            <person name="Zheng H."/>
            <person name="Li S."/>
            <person name="Zhang X."/>
            <person name="Yang H."/>
            <person name="Wang J."/>
            <person name="Sun R."/>
            <person name="Zhang B."/>
            <person name="Jiang S."/>
            <person name="Wang J."/>
            <person name="Du Y."/>
            <person name="Li S."/>
        </authorList>
    </citation>
    <scope>NUCLEOTIDE SEQUENCE [LARGE SCALE GENOMIC DNA]</scope>
    <source>
        <strain evidence="9">cv. 9930</strain>
    </source>
</reference>
<evidence type="ECO:0000256" key="4">
    <source>
        <dbReference type="ARBA" id="ARBA00022801"/>
    </source>
</evidence>
<dbReference type="PRINTS" id="PR00326">
    <property type="entry name" value="GTP1OBG"/>
</dbReference>
<proteinExistence type="predicted"/>
<dbReference type="Gene3D" id="1.10.1580.10">
    <property type="match status" value="1"/>
</dbReference>
<dbReference type="Proteomes" id="UP000029981">
    <property type="component" value="Chromosome 4"/>
</dbReference>
<dbReference type="InterPro" id="IPR030378">
    <property type="entry name" value="G_CP_dom"/>
</dbReference>
<dbReference type="PANTHER" id="PTHR45709">
    <property type="entry name" value="LARGE SUBUNIT GTPASE 1 HOMOLOG-RELATED"/>
    <property type="match status" value="1"/>
</dbReference>
<evidence type="ECO:0000259" key="7">
    <source>
        <dbReference type="PROSITE" id="PS51721"/>
    </source>
</evidence>
<feature type="compositionally biased region" description="Basic residues" evidence="6">
    <location>
        <begin position="543"/>
        <end position="559"/>
    </location>
</feature>
<dbReference type="OrthoDB" id="61815at2759"/>
<reference evidence="8 9" key="4">
    <citation type="journal article" date="2011" name="BMC Genomics">
        <title>RNA-Seq improves annotation of protein-coding genes in the cucumber genome.</title>
        <authorList>
            <person name="Li Z."/>
            <person name="Zhang Z."/>
            <person name="Yan P."/>
            <person name="Huang S."/>
            <person name="Fei Z."/>
            <person name="Lin K."/>
        </authorList>
    </citation>
    <scope>NUCLEOTIDE SEQUENCE [LARGE SCALE GENOMIC DNA]</scope>
    <source>
        <strain evidence="9">cv. 9930</strain>
    </source>
</reference>
<dbReference type="Gramene" id="KGN54796">
    <property type="protein sequence ID" value="KGN54796"/>
    <property type="gene ID" value="Csa_4G499330"/>
</dbReference>
<dbReference type="EMBL" id="CM002925">
    <property type="protein sequence ID" value="KGN54796.1"/>
    <property type="molecule type" value="Genomic_DNA"/>
</dbReference>
<feature type="domain" description="CP-type G" evidence="7">
    <location>
        <begin position="157"/>
        <end position="371"/>
    </location>
</feature>
<feature type="region of interest" description="Disordered" evidence="6">
    <location>
        <begin position="537"/>
        <end position="588"/>
    </location>
</feature>
<accession>A0A0A0L3T4</accession>
<dbReference type="InterPro" id="IPR043358">
    <property type="entry name" value="GNL1-like"/>
</dbReference>
<dbReference type="CDD" id="cd01857">
    <property type="entry name" value="HSR1_MMR1"/>
    <property type="match status" value="1"/>
</dbReference>
<dbReference type="SUPFAM" id="SSF52540">
    <property type="entry name" value="P-loop containing nucleoside triphosphate hydrolases"/>
    <property type="match status" value="1"/>
</dbReference>